<name>A0ABP0MA60_9DINO</name>
<evidence type="ECO:0000313" key="2">
    <source>
        <dbReference type="Proteomes" id="UP001642484"/>
    </source>
</evidence>
<accession>A0ABP0MA60</accession>
<reference evidence="1 2" key="1">
    <citation type="submission" date="2024-02" db="EMBL/GenBank/DDBJ databases">
        <authorList>
            <person name="Chen Y."/>
            <person name="Shah S."/>
            <person name="Dougan E. K."/>
            <person name="Thang M."/>
            <person name="Chan C."/>
        </authorList>
    </citation>
    <scope>NUCLEOTIDE SEQUENCE [LARGE SCALE GENOMIC DNA]</scope>
</reference>
<comment type="caution">
    <text evidence="1">The sequence shown here is derived from an EMBL/GenBank/DDBJ whole genome shotgun (WGS) entry which is preliminary data.</text>
</comment>
<keyword evidence="2" id="KW-1185">Reference proteome</keyword>
<dbReference type="EMBL" id="CAXAMN010016224">
    <property type="protein sequence ID" value="CAK9047602.1"/>
    <property type="molecule type" value="Genomic_DNA"/>
</dbReference>
<protein>
    <submittedName>
        <fullName evidence="1">Uncharacterized protein</fullName>
    </submittedName>
</protein>
<proteinExistence type="predicted"/>
<dbReference type="Proteomes" id="UP001642484">
    <property type="component" value="Unassembled WGS sequence"/>
</dbReference>
<dbReference type="GO" id="GO:0016874">
    <property type="term" value="F:ligase activity"/>
    <property type="evidence" value="ECO:0007669"/>
    <property type="project" value="UniProtKB-KW"/>
</dbReference>
<evidence type="ECO:0000313" key="1">
    <source>
        <dbReference type="EMBL" id="CAK9047602.1"/>
    </source>
</evidence>
<sequence length="479" mass="54173">MMQACGRPASVQVPRSSYLASTVRFEERSLAEVPVGKASTFRDASKSRGALRSCVIGASAIVLQLRRRIVRRALPYGDRKVDAAINIGRNANRLRQLKKTEQERKKLRLMEVRRKIEVLKGKKNRFKAPSGDREASQAEEAGSGSPDSEESSSTPSGEGPEEWAFERTARVGRRKADGPLEVSDDARAVAETELSGAGGVATSRQLLDAAIEFEAAQDFSKAGELLEMVSDRISKEQMERKLDYKVAQEYDDEACERLAGVYARSGRLTLAFNTYDILRMRVADPAVRRRAQAGWVKVAITLALKLQEAYRYQECLDLLLLVRDVAQTRVAGEKLMEEAEMYIAICLQKVGRKDEAMNVLQEVSRATVSRDRKAQAQFIMDVMNVDLPDQRNEEFHKVWEDNFNLPKDMTRSVSSGRRRPLNLNLSTQERAFRSWASEYWEERLKSPAYYFFLTLWVTWPFAIPVVSIMRRSGLLESPS</sequence>
<gene>
    <name evidence="1" type="ORF">CCMP2556_LOCUS24595</name>
</gene>
<organism evidence="1 2">
    <name type="scientific">Durusdinium trenchii</name>
    <dbReference type="NCBI Taxonomy" id="1381693"/>
    <lineage>
        <taxon>Eukaryota</taxon>
        <taxon>Sar</taxon>
        <taxon>Alveolata</taxon>
        <taxon>Dinophyceae</taxon>
        <taxon>Suessiales</taxon>
        <taxon>Symbiodiniaceae</taxon>
        <taxon>Durusdinium</taxon>
    </lineage>
</organism>